<dbReference type="PANTHER" id="PTHR46082">
    <property type="entry name" value="ATP/GTP-BINDING PROTEIN-RELATED"/>
    <property type="match status" value="1"/>
</dbReference>
<keyword evidence="1" id="KW-0812">Transmembrane</keyword>
<accession>A0A6A7C3G6</accession>
<dbReference type="EMBL" id="MU005970">
    <property type="protein sequence ID" value="KAF2861797.1"/>
    <property type="molecule type" value="Genomic_DNA"/>
</dbReference>
<keyword evidence="1" id="KW-1133">Transmembrane helix</keyword>
<evidence type="ECO:0000313" key="2">
    <source>
        <dbReference type="EMBL" id="KAF2861797.1"/>
    </source>
</evidence>
<dbReference type="InterPro" id="IPR011990">
    <property type="entry name" value="TPR-like_helical_dom_sf"/>
</dbReference>
<dbReference type="Proteomes" id="UP000799421">
    <property type="component" value="Unassembled WGS sequence"/>
</dbReference>
<keyword evidence="1" id="KW-0472">Membrane</keyword>
<dbReference type="InterPro" id="IPR053137">
    <property type="entry name" value="NLR-like"/>
</dbReference>
<dbReference type="PANTHER" id="PTHR46082:SF10">
    <property type="entry name" value="NB-ARC DOMAIN-CONTAINING PROTEIN"/>
    <property type="match status" value="1"/>
</dbReference>
<keyword evidence="3" id="KW-1185">Reference proteome</keyword>
<reference evidence="2" key="1">
    <citation type="journal article" date="2020" name="Stud. Mycol.">
        <title>101 Dothideomycetes genomes: a test case for predicting lifestyles and emergence of pathogens.</title>
        <authorList>
            <person name="Haridas S."/>
            <person name="Albert R."/>
            <person name="Binder M."/>
            <person name="Bloem J."/>
            <person name="Labutti K."/>
            <person name="Salamov A."/>
            <person name="Andreopoulos B."/>
            <person name="Baker S."/>
            <person name="Barry K."/>
            <person name="Bills G."/>
            <person name="Bluhm B."/>
            <person name="Cannon C."/>
            <person name="Castanera R."/>
            <person name="Culley D."/>
            <person name="Daum C."/>
            <person name="Ezra D."/>
            <person name="Gonzalez J."/>
            <person name="Henrissat B."/>
            <person name="Kuo A."/>
            <person name="Liang C."/>
            <person name="Lipzen A."/>
            <person name="Lutzoni F."/>
            <person name="Magnuson J."/>
            <person name="Mondo S."/>
            <person name="Nolan M."/>
            <person name="Ohm R."/>
            <person name="Pangilinan J."/>
            <person name="Park H.-J."/>
            <person name="Ramirez L."/>
            <person name="Alfaro M."/>
            <person name="Sun H."/>
            <person name="Tritt A."/>
            <person name="Yoshinaga Y."/>
            <person name="Zwiers L.-H."/>
            <person name="Turgeon B."/>
            <person name="Goodwin S."/>
            <person name="Spatafora J."/>
            <person name="Crous P."/>
            <person name="Grigoriev I."/>
        </authorList>
    </citation>
    <scope>NUCLEOTIDE SEQUENCE</scope>
    <source>
        <strain evidence="2">CBS 480.64</strain>
    </source>
</reference>
<gene>
    <name evidence="2" type="ORF">K470DRAFT_285245</name>
</gene>
<evidence type="ECO:0000313" key="3">
    <source>
        <dbReference type="Proteomes" id="UP000799421"/>
    </source>
</evidence>
<name>A0A6A7C3G6_9PEZI</name>
<dbReference type="Gene3D" id="1.25.40.10">
    <property type="entry name" value="Tetratricopeptide repeat domain"/>
    <property type="match status" value="1"/>
</dbReference>
<dbReference type="OrthoDB" id="1658288at2759"/>
<proteinExistence type="predicted"/>
<organism evidence="2 3">
    <name type="scientific">Piedraia hortae CBS 480.64</name>
    <dbReference type="NCBI Taxonomy" id="1314780"/>
    <lineage>
        <taxon>Eukaryota</taxon>
        <taxon>Fungi</taxon>
        <taxon>Dikarya</taxon>
        <taxon>Ascomycota</taxon>
        <taxon>Pezizomycotina</taxon>
        <taxon>Dothideomycetes</taxon>
        <taxon>Dothideomycetidae</taxon>
        <taxon>Capnodiales</taxon>
        <taxon>Piedraiaceae</taxon>
        <taxon>Piedraia</taxon>
    </lineage>
</organism>
<dbReference type="Pfam" id="PF13374">
    <property type="entry name" value="TPR_10"/>
    <property type="match status" value="1"/>
</dbReference>
<feature type="transmembrane region" description="Helical" evidence="1">
    <location>
        <begin position="168"/>
        <end position="188"/>
    </location>
</feature>
<evidence type="ECO:0008006" key="4">
    <source>
        <dbReference type="Google" id="ProtNLM"/>
    </source>
</evidence>
<dbReference type="SUPFAM" id="SSF48452">
    <property type="entry name" value="TPR-like"/>
    <property type="match status" value="1"/>
</dbReference>
<sequence>MLSTRHSLGVAYTELGKFKKSECYFKRSLEEANLLLGSEHKLVILISRALRGLYEDSGVSEKAELLYETVLFRCREFYGDDHEDTFHAMHAPGCIYLVLRKFAQAQQMLFQALPRFERHYGSNHELTLDLKRYIRMLPAHHGWDIEAQTMDIPAFNDEEQRVERIARIVSVVIISLIFVGIVGLPMLGKIP</sequence>
<evidence type="ECO:0000256" key="1">
    <source>
        <dbReference type="SAM" id="Phobius"/>
    </source>
</evidence>
<dbReference type="AlphaFoldDB" id="A0A6A7C3G6"/>
<protein>
    <recommendedName>
        <fullName evidence="4">TPR-like protein</fullName>
    </recommendedName>
</protein>